<gene>
    <name evidence="2" type="ORF">BDN71DRAFT_1594454</name>
</gene>
<proteinExistence type="predicted"/>
<keyword evidence="3" id="KW-1185">Reference proteome</keyword>
<sequence length="303" mass="33033">MSSTVPQAPVRNKTFYMDISIFQVGNDLFRIPTSYLKKYSAIFHQMPSLNAHPGAEAAGQSDGNPIKLEGVSKAEFERFLTVVGKYEVEPSKSFDASHWLSVLKLANLWGFSDLRKTAITKLSSDELRRTSTATVRLHYGRLYKVEQWVEQAYTELVDRREKISEDEAELIGWKVSLRLCHLREDFHAPPKTVTPVATNFTIPPASQPFILSPNSNNFFGSSFPKTTQTLSSSSSGFGAFGGSAFGAAPLSSGPLAAPTPKKESPAASSPAPPTTSLLAVRQAFTAELKEIREAGVALNVPPP</sequence>
<dbReference type="OrthoDB" id="3193844at2759"/>
<dbReference type="Gene3D" id="3.30.710.10">
    <property type="entry name" value="Potassium Channel Kv1.1, Chain A"/>
    <property type="match status" value="1"/>
</dbReference>
<accession>A0A9P6D1J8</accession>
<dbReference type="Proteomes" id="UP000807025">
    <property type="component" value="Unassembled WGS sequence"/>
</dbReference>
<evidence type="ECO:0008006" key="4">
    <source>
        <dbReference type="Google" id="ProtNLM"/>
    </source>
</evidence>
<protein>
    <recommendedName>
        <fullName evidence="4">BTB domain-containing protein</fullName>
    </recommendedName>
</protein>
<evidence type="ECO:0000313" key="3">
    <source>
        <dbReference type="Proteomes" id="UP000807025"/>
    </source>
</evidence>
<organism evidence="2 3">
    <name type="scientific">Pleurotus eryngii</name>
    <name type="common">Boletus of the steppes</name>
    <dbReference type="NCBI Taxonomy" id="5323"/>
    <lineage>
        <taxon>Eukaryota</taxon>
        <taxon>Fungi</taxon>
        <taxon>Dikarya</taxon>
        <taxon>Basidiomycota</taxon>
        <taxon>Agaricomycotina</taxon>
        <taxon>Agaricomycetes</taxon>
        <taxon>Agaricomycetidae</taxon>
        <taxon>Agaricales</taxon>
        <taxon>Pleurotineae</taxon>
        <taxon>Pleurotaceae</taxon>
        <taxon>Pleurotus</taxon>
    </lineage>
</organism>
<evidence type="ECO:0000313" key="2">
    <source>
        <dbReference type="EMBL" id="KAF9487522.1"/>
    </source>
</evidence>
<dbReference type="AlphaFoldDB" id="A0A9P6D1J8"/>
<dbReference type="EMBL" id="MU154770">
    <property type="protein sequence ID" value="KAF9487522.1"/>
    <property type="molecule type" value="Genomic_DNA"/>
</dbReference>
<reference evidence="2" key="1">
    <citation type="submission" date="2020-11" db="EMBL/GenBank/DDBJ databases">
        <authorList>
            <consortium name="DOE Joint Genome Institute"/>
            <person name="Ahrendt S."/>
            <person name="Riley R."/>
            <person name="Andreopoulos W."/>
            <person name="Labutti K."/>
            <person name="Pangilinan J."/>
            <person name="Ruiz-Duenas F.J."/>
            <person name="Barrasa J.M."/>
            <person name="Sanchez-Garcia M."/>
            <person name="Camarero S."/>
            <person name="Miyauchi S."/>
            <person name="Serrano A."/>
            <person name="Linde D."/>
            <person name="Babiker R."/>
            <person name="Drula E."/>
            <person name="Ayuso-Fernandez I."/>
            <person name="Pacheco R."/>
            <person name="Padilla G."/>
            <person name="Ferreira P."/>
            <person name="Barriuso J."/>
            <person name="Kellner H."/>
            <person name="Castanera R."/>
            <person name="Alfaro M."/>
            <person name="Ramirez L."/>
            <person name="Pisabarro A.G."/>
            <person name="Kuo A."/>
            <person name="Tritt A."/>
            <person name="Lipzen A."/>
            <person name="He G."/>
            <person name="Yan M."/>
            <person name="Ng V."/>
            <person name="Cullen D."/>
            <person name="Martin F."/>
            <person name="Rosso M.-N."/>
            <person name="Henrissat B."/>
            <person name="Hibbett D."/>
            <person name="Martinez A.T."/>
            <person name="Grigoriev I.V."/>
        </authorList>
    </citation>
    <scope>NUCLEOTIDE SEQUENCE</scope>
    <source>
        <strain evidence="2">ATCC 90797</strain>
    </source>
</reference>
<dbReference type="InterPro" id="IPR011333">
    <property type="entry name" value="SKP1/BTB/POZ_sf"/>
</dbReference>
<feature type="region of interest" description="Disordered" evidence="1">
    <location>
        <begin position="251"/>
        <end position="275"/>
    </location>
</feature>
<name>A0A9P6D1J8_PLEER</name>
<evidence type="ECO:0000256" key="1">
    <source>
        <dbReference type="SAM" id="MobiDB-lite"/>
    </source>
</evidence>
<comment type="caution">
    <text evidence="2">The sequence shown here is derived from an EMBL/GenBank/DDBJ whole genome shotgun (WGS) entry which is preliminary data.</text>
</comment>